<evidence type="ECO:0000313" key="1">
    <source>
        <dbReference type="Proteomes" id="UP000095286"/>
    </source>
</evidence>
<dbReference type="WBParaSite" id="RSKR_0000270200.1">
    <property type="protein sequence ID" value="RSKR_0000270200.1"/>
    <property type="gene ID" value="RSKR_0000270200"/>
</dbReference>
<reference evidence="2" key="1">
    <citation type="submission" date="2016-11" db="UniProtKB">
        <authorList>
            <consortium name="WormBaseParasite"/>
        </authorList>
    </citation>
    <scope>IDENTIFICATION</scope>
    <source>
        <strain evidence="2">KR3021</strain>
    </source>
</reference>
<sequence length="629" mass="73228">MVGILAGLYTGYNKTEKIFFADGPKDGSEFVFRQKAKVSKYDRMLAEADDLSHQQKLADERERNQLIGGRKQPLFDKESQFSDNKINKISGEVSSREMSLKMFKESMKNVHELRDLPNNNIDVINDKQVDDKQTDGGDDSYPNISPYKTFIPSRRYIHLDLKGGAYRPEVFPKLFLFFKRIGINGILLEWEDMFPYTDGLEGAVNDYAYTMPQVEGILKSAIKDYQMEVIPLVQTFGHLEWLLKLEKYAYLREAQPYPQAICIGKEEAFAVVKKMIDQVAKVHQKYGMKYFNIGADEVYQIGLCPETISLMSEKGYDQIQIMLWHIARTADYVKFRYGVSVHAWHDMLVQVPPEYLYKFKLDQLIEPIIWSYAEDLEQYLPYQTWLSLKPFKKVWGASAIKGADGPRRYHTNAAHYVKNHISWTKQMTIAYPMFDSFQGLFFSAWSRYDHMAMLTELMPVALPTLAMSVETIMAGRGLVEYEKTNQILKCMVPIEDGNFQYGCEFPGSQIYELVNEFRSFEVRINKYFETDHEYGGWLTEYSTQFKITQPMRVEKLKETLNNELWQLQDLASRLRTELSKMYFNETADEFLFTNAGGIHKKITDGIAFAQKILKAKNFPKRPFLHYKEL</sequence>
<dbReference type="Proteomes" id="UP000095286">
    <property type="component" value="Unplaced"/>
</dbReference>
<accession>A0AC35TNN1</accession>
<proteinExistence type="predicted"/>
<organism evidence="1 2">
    <name type="scientific">Rhabditophanes sp. KR3021</name>
    <dbReference type="NCBI Taxonomy" id="114890"/>
    <lineage>
        <taxon>Eukaryota</taxon>
        <taxon>Metazoa</taxon>
        <taxon>Ecdysozoa</taxon>
        <taxon>Nematoda</taxon>
        <taxon>Chromadorea</taxon>
        <taxon>Rhabditida</taxon>
        <taxon>Tylenchina</taxon>
        <taxon>Panagrolaimomorpha</taxon>
        <taxon>Strongyloidoidea</taxon>
        <taxon>Alloionematidae</taxon>
        <taxon>Rhabditophanes</taxon>
    </lineage>
</organism>
<name>A0AC35TNN1_9BILA</name>
<evidence type="ECO:0000313" key="2">
    <source>
        <dbReference type="WBParaSite" id="RSKR_0000270200.1"/>
    </source>
</evidence>
<protein>
    <submittedName>
        <fullName evidence="2">Beta-N-acetylhexosaminidase</fullName>
    </submittedName>
</protein>